<evidence type="ECO:0000256" key="1">
    <source>
        <dbReference type="SAM" id="MobiDB-lite"/>
    </source>
</evidence>
<accession>A2WPM9</accession>
<reference evidence="2 3" key="1">
    <citation type="journal article" date="2005" name="PLoS Biol.">
        <title>The genomes of Oryza sativa: a history of duplications.</title>
        <authorList>
            <person name="Yu J."/>
            <person name="Wang J."/>
            <person name="Lin W."/>
            <person name="Li S."/>
            <person name="Li H."/>
            <person name="Zhou J."/>
            <person name="Ni P."/>
            <person name="Dong W."/>
            <person name="Hu S."/>
            <person name="Zeng C."/>
            <person name="Zhang J."/>
            <person name="Zhang Y."/>
            <person name="Li R."/>
            <person name="Xu Z."/>
            <person name="Li S."/>
            <person name="Li X."/>
            <person name="Zheng H."/>
            <person name="Cong L."/>
            <person name="Lin L."/>
            <person name="Yin J."/>
            <person name="Geng J."/>
            <person name="Li G."/>
            <person name="Shi J."/>
            <person name="Liu J."/>
            <person name="Lv H."/>
            <person name="Li J."/>
            <person name="Wang J."/>
            <person name="Deng Y."/>
            <person name="Ran L."/>
            <person name="Shi X."/>
            <person name="Wang X."/>
            <person name="Wu Q."/>
            <person name="Li C."/>
            <person name="Ren X."/>
            <person name="Wang J."/>
            <person name="Wang X."/>
            <person name="Li D."/>
            <person name="Liu D."/>
            <person name="Zhang X."/>
            <person name="Ji Z."/>
            <person name="Zhao W."/>
            <person name="Sun Y."/>
            <person name="Zhang Z."/>
            <person name="Bao J."/>
            <person name="Han Y."/>
            <person name="Dong L."/>
            <person name="Ji J."/>
            <person name="Chen P."/>
            <person name="Wu S."/>
            <person name="Liu J."/>
            <person name="Xiao Y."/>
            <person name="Bu D."/>
            <person name="Tan J."/>
            <person name="Yang L."/>
            <person name="Ye C."/>
            <person name="Zhang J."/>
            <person name="Xu J."/>
            <person name="Zhou Y."/>
            <person name="Yu Y."/>
            <person name="Zhang B."/>
            <person name="Zhuang S."/>
            <person name="Wei H."/>
            <person name="Liu B."/>
            <person name="Lei M."/>
            <person name="Yu H."/>
            <person name="Li Y."/>
            <person name="Xu H."/>
            <person name="Wei S."/>
            <person name="He X."/>
            <person name="Fang L."/>
            <person name="Zhang Z."/>
            <person name="Zhang Y."/>
            <person name="Huang X."/>
            <person name="Su Z."/>
            <person name="Tong W."/>
            <person name="Li J."/>
            <person name="Tong Z."/>
            <person name="Li S."/>
            <person name="Ye J."/>
            <person name="Wang L."/>
            <person name="Fang L."/>
            <person name="Lei T."/>
            <person name="Chen C."/>
            <person name="Chen H."/>
            <person name="Xu Z."/>
            <person name="Li H."/>
            <person name="Huang H."/>
            <person name="Zhang F."/>
            <person name="Xu H."/>
            <person name="Li N."/>
            <person name="Zhao C."/>
            <person name="Li S."/>
            <person name="Dong L."/>
            <person name="Huang Y."/>
            <person name="Li L."/>
            <person name="Xi Y."/>
            <person name="Qi Q."/>
            <person name="Li W."/>
            <person name="Zhang B."/>
            <person name="Hu W."/>
            <person name="Zhang Y."/>
            <person name="Tian X."/>
            <person name="Jiao Y."/>
            <person name="Liang X."/>
            <person name="Jin J."/>
            <person name="Gao L."/>
            <person name="Zheng W."/>
            <person name="Hao B."/>
            <person name="Liu S."/>
            <person name="Wang W."/>
            <person name="Yuan L."/>
            <person name="Cao M."/>
            <person name="McDermott J."/>
            <person name="Samudrala R."/>
            <person name="Wang J."/>
            <person name="Wong G.K."/>
            <person name="Yang H."/>
        </authorList>
    </citation>
    <scope>NUCLEOTIDE SEQUENCE [LARGE SCALE GENOMIC DNA]</scope>
    <source>
        <strain evidence="3">cv. 93-11</strain>
    </source>
</reference>
<name>A2WPM9_ORYSI</name>
<feature type="region of interest" description="Disordered" evidence="1">
    <location>
        <begin position="88"/>
        <end position="125"/>
    </location>
</feature>
<feature type="compositionally biased region" description="Low complexity" evidence="1">
    <location>
        <begin position="99"/>
        <end position="113"/>
    </location>
</feature>
<gene>
    <name evidence="2" type="ORF">OsI_01809</name>
</gene>
<evidence type="ECO:0000313" key="2">
    <source>
        <dbReference type="EMBL" id="EAY73925.1"/>
    </source>
</evidence>
<feature type="compositionally biased region" description="Low complexity" evidence="1">
    <location>
        <begin position="1"/>
        <end position="12"/>
    </location>
</feature>
<keyword evidence="3" id="KW-1185">Reference proteome</keyword>
<dbReference type="EMBL" id="CM000126">
    <property type="protein sequence ID" value="EAY73925.1"/>
    <property type="molecule type" value="Genomic_DNA"/>
</dbReference>
<dbReference type="HOGENOM" id="CLU_1589151_0_0_1"/>
<dbReference type="Proteomes" id="UP000007015">
    <property type="component" value="Chromosome 1"/>
</dbReference>
<evidence type="ECO:0000313" key="3">
    <source>
        <dbReference type="Proteomes" id="UP000007015"/>
    </source>
</evidence>
<feature type="region of interest" description="Disordered" evidence="1">
    <location>
        <begin position="1"/>
        <end position="74"/>
    </location>
</feature>
<proteinExistence type="predicted"/>
<organism evidence="2 3">
    <name type="scientific">Oryza sativa subsp. indica</name>
    <name type="common">Rice</name>
    <dbReference type="NCBI Taxonomy" id="39946"/>
    <lineage>
        <taxon>Eukaryota</taxon>
        <taxon>Viridiplantae</taxon>
        <taxon>Streptophyta</taxon>
        <taxon>Embryophyta</taxon>
        <taxon>Tracheophyta</taxon>
        <taxon>Spermatophyta</taxon>
        <taxon>Magnoliopsida</taxon>
        <taxon>Liliopsida</taxon>
        <taxon>Poales</taxon>
        <taxon>Poaceae</taxon>
        <taxon>BOP clade</taxon>
        <taxon>Oryzoideae</taxon>
        <taxon>Oryzeae</taxon>
        <taxon>Oryzinae</taxon>
        <taxon>Oryza</taxon>
        <taxon>Oryza sativa</taxon>
    </lineage>
</organism>
<sequence>MESAEALALAMAQVGRSAPSLAVLTGKPRSELRSRWQKHPSPPPPPLGETPRRKAAQRASVGAGTGRTGGATTATCARHGATDTMATAHGVAGGTSKNAPAADADADAAAVATTPPPAPGRRGRNITKGTMSLKLSFQFSPFQGSILVVIGRLNTSFSLKKIEHFLRY</sequence>
<protein>
    <submittedName>
        <fullName evidence="2">Uncharacterized protein</fullName>
    </submittedName>
</protein>
<dbReference type="AlphaFoldDB" id="A2WPM9"/>
<dbReference type="Gramene" id="BGIOSGA003464-TA">
    <property type="protein sequence ID" value="BGIOSGA003464-PA"/>
    <property type="gene ID" value="BGIOSGA003464"/>
</dbReference>